<reference evidence="1" key="1">
    <citation type="submission" date="2021-06" db="EMBL/GenBank/DDBJ databases">
        <authorList>
            <person name="Kallberg Y."/>
            <person name="Tangrot J."/>
            <person name="Rosling A."/>
        </authorList>
    </citation>
    <scope>NUCLEOTIDE SEQUENCE</scope>
    <source>
        <strain evidence="1">IL203A</strain>
    </source>
</reference>
<protein>
    <submittedName>
        <fullName evidence="1">3288_t:CDS:1</fullName>
    </submittedName>
</protein>
<dbReference type="EMBL" id="CAJVPU010002014">
    <property type="protein sequence ID" value="CAG8493405.1"/>
    <property type="molecule type" value="Genomic_DNA"/>
</dbReference>
<organism evidence="1 2">
    <name type="scientific">Dentiscutata heterogama</name>
    <dbReference type="NCBI Taxonomy" id="1316150"/>
    <lineage>
        <taxon>Eukaryota</taxon>
        <taxon>Fungi</taxon>
        <taxon>Fungi incertae sedis</taxon>
        <taxon>Mucoromycota</taxon>
        <taxon>Glomeromycotina</taxon>
        <taxon>Glomeromycetes</taxon>
        <taxon>Diversisporales</taxon>
        <taxon>Gigasporaceae</taxon>
        <taxon>Dentiscutata</taxon>
    </lineage>
</organism>
<sequence>MITHKVVKELGLKIDKPSKSLIIATTGTTSQLLENDWLQKVEANYN</sequence>
<name>A0ACA9KU14_9GLOM</name>
<keyword evidence="2" id="KW-1185">Reference proteome</keyword>
<proteinExistence type="predicted"/>
<accession>A0ACA9KU14</accession>
<evidence type="ECO:0000313" key="2">
    <source>
        <dbReference type="Proteomes" id="UP000789702"/>
    </source>
</evidence>
<gene>
    <name evidence="1" type="ORF">DHETER_LOCUS2662</name>
</gene>
<evidence type="ECO:0000313" key="1">
    <source>
        <dbReference type="EMBL" id="CAG8493405.1"/>
    </source>
</evidence>
<comment type="caution">
    <text evidence="1">The sequence shown here is derived from an EMBL/GenBank/DDBJ whole genome shotgun (WGS) entry which is preliminary data.</text>
</comment>
<dbReference type="Proteomes" id="UP000789702">
    <property type="component" value="Unassembled WGS sequence"/>
</dbReference>